<name>A0A7J8F1A2_ROUAE</name>
<organism evidence="1 2">
    <name type="scientific">Rousettus aegyptiacus</name>
    <name type="common">Egyptian fruit bat</name>
    <name type="synonym">Pteropus aegyptiacus</name>
    <dbReference type="NCBI Taxonomy" id="9407"/>
    <lineage>
        <taxon>Eukaryota</taxon>
        <taxon>Metazoa</taxon>
        <taxon>Chordata</taxon>
        <taxon>Craniata</taxon>
        <taxon>Vertebrata</taxon>
        <taxon>Euteleostomi</taxon>
        <taxon>Mammalia</taxon>
        <taxon>Eutheria</taxon>
        <taxon>Laurasiatheria</taxon>
        <taxon>Chiroptera</taxon>
        <taxon>Yinpterochiroptera</taxon>
        <taxon>Pteropodoidea</taxon>
        <taxon>Pteropodidae</taxon>
        <taxon>Rousettinae</taxon>
        <taxon>Rousettus</taxon>
    </lineage>
</organism>
<accession>A0A7J8F1A2</accession>
<comment type="caution">
    <text evidence="1">The sequence shown here is derived from an EMBL/GenBank/DDBJ whole genome shotgun (WGS) entry which is preliminary data.</text>
</comment>
<sequence>MICDLLCAATFIEHAHKTQAKGEGKSRGDTKYPDLANGKIQRPHGWLPMKPQLSFMFSVILGFIRNSKYPAKQPVIQGSCRTLCKLFHWILEQRQTKLRRSGPVNVKEEVIALCLSGCGSSAGLTGVVQF</sequence>
<reference evidence="1 2" key="1">
    <citation type="journal article" date="2020" name="Nature">
        <title>Six reference-quality genomes reveal evolution of bat adaptations.</title>
        <authorList>
            <person name="Jebb D."/>
            <person name="Huang Z."/>
            <person name="Pippel M."/>
            <person name="Hughes G.M."/>
            <person name="Lavrichenko K."/>
            <person name="Devanna P."/>
            <person name="Winkler S."/>
            <person name="Jermiin L.S."/>
            <person name="Skirmuntt E.C."/>
            <person name="Katzourakis A."/>
            <person name="Burkitt-Gray L."/>
            <person name="Ray D.A."/>
            <person name="Sullivan K.A.M."/>
            <person name="Roscito J.G."/>
            <person name="Kirilenko B.M."/>
            <person name="Davalos L.M."/>
            <person name="Corthals A.P."/>
            <person name="Power M.L."/>
            <person name="Jones G."/>
            <person name="Ransome R.D."/>
            <person name="Dechmann D.K.N."/>
            <person name="Locatelli A.G."/>
            <person name="Puechmaille S.J."/>
            <person name="Fedrigo O."/>
            <person name="Jarvis E.D."/>
            <person name="Hiller M."/>
            <person name="Vernes S.C."/>
            <person name="Myers E.W."/>
            <person name="Teeling E.C."/>
        </authorList>
    </citation>
    <scope>NUCLEOTIDE SEQUENCE [LARGE SCALE GENOMIC DNA]</scope>
    <source>
        <strain evidence="1">MRouAeg1</strain>
        <tissue evidence="1">Muscle</tissue>
    </source>
</reference>
<dbReference type="AlphaFoldDB" id="A0A7J8F1A2"/>
<keyword evidence="2" id="KW-1185">Reference proteome</keyword>
<evidence type="ECO:0000313" key="1">
    <source>
        <dbReference type="EMBL" id="KAF6441032.1"/>
    </source>
</evidence>
<proteinExistence type="predicted"/>
<dbReference type="Proteomes" id="UP000593571">
    <property type="component" value="Unassembled WGS sequence"/>
</dbReference>
<gene>
    <name evidence="1" type="ORF">HJG63_012258</name>
</gene>
<protein>
    <submittedName>
        <fullName evidence="1">Uncharacterized protein</fullName>
    </submittedName>
</protein>
<evidence type="ECO:0000313" key="2">
    <source>
        <dbReference type="Proteomes" id="UP000593571"/>
    </source>
</evidence>
<dbReference type="EMBL" id="JACASE010000008">
    <property type="protein sequence ID" value="KAF6441032.1"/>
    <property type="molecule type" value="Genomic_DNA"/>
</dbReference>